<name>A0A2U3QJ63_9BACT</name>
<dbReference type="EMBL" id="OUUY01000103">
    <property type="protein sequence ID" value="SPQ01446.1"/>
    <property type="molecule type" value="Genomic_DNA"/>
</dbReference>
<dbReference type="InterPro" id="IPR051045">
    <property type="entry name" value="TonB-dependent_transducer"/>
</dbReference>
<accession>A0A2U3QJ63</accession>
<evidence type="ECO:0000256" key="10">
    <source>
        <dbReference type="SAM" id="MobiDB-lite"/>
    </source>
</evidence>
<feature type="region of interest" description="Disordered" evidence="10">
    <location>
        <begin position="41"/>
        <end position="144"/>
    </location>
</feature>
<reference evidence="14" key="1">
    <citation type="submission" date="2018-03" db="EMBL/GenBank/DDBJ databases">
        <authorList>
            <person name="Zecchin S."/>
        </authorList>
    </citation>
    <scope>NUCLEOTIDE SEQUENCE [LARGE SCALE GENOMIC DNA]</scope>
</reference>
<organism evidence="13 14">
    <name type="scientific">Candidatus Sulfobium mesophilum</name>
    <dbReference type="NCBI Taxonomy" id="2016548"/>
    <lineage>
        <taxon>Bacteria</taxon>
        <taxon>Pseudomonadati</taxon>
        <taxon>Nitrospirota</taxon>
        <taxon>Nitrospiria</taxon>
        <taxon>Nitrospirales</taxon>
        <taxon>Nitrospiraceae</taxon>
        <taxon>Candidatus Sulfobium</taxon>
    </lineage>
</organism>
<evidence type="ECO:0000256" key="4">
    <source>
        <dbReference type="ARBA" id="ARBA00022475"/>
    </source>
</evidence>
<keyword evidence="3" id="KW-0813">Transport</keyword>
<evidence type="ECO:0000313" key="14">
    <source>
        <dbReference type="Proteomes" id="UP000245125"/>
    </source>
</evidence>
<evidence type="ECO:0000256" key="9">
    <source>
        <dbReference type="ARBA" id="ARBA00023136"/>
    </source>
</evidence>
<keyword evidence="9 11" id="KW-0472">Membrane</keyword>
<dbReference type="GO" id="GO:0055085">
    <property type="term" value="P:transmembrane transport"/>
    <property type="evidence" value="ECO:0007669"/>
    <property type="project" value="InterPro"/>
</dbReference>
<dbReference type="PANTHER" id="PTHR33446">
    <property type="entry name" value="PROTEIN TONB-RELATED"/>
    <property type="match status" value="1"/>
</dbReference>
<dbReference type="Gene3D" id="3.30.1150.10">
    <property type="match status" value="1"/>
</dbReference>
<evidence type="ECO:0000256" key="11">
    <source>
        <dbReference type="SAM" id="Phobius"/>
    </source>
</evidence>
<keyword evidence="7" id="KW-0653">Protein transport</keyword>
<dbReference type="OrthoDB" id="9788673at2"/>
<evidence type="ECO:0000256" key="1">
    <source>
        <dbReference type="ARBA" id="ARBA00004383"/>
    </source>
</evidence>
<evidence type="ECO:0000256" key="5">
    <source>
        <dbReference type="ARBA" id="ARBA00022519"/>
    </source>
</evidence>
<dbReference type="GO" id="GO:0031992">
    <property type="term" value="F:energy transducer activity"/>
    <property type="evidence" value="ECO:0007669"/>
    <property type="project" value="TreeGrafter"/>
</dbReference>
<dbReference type="Proteomes" id="UP000245125">
    <property type="component" value="Unassembled WGS sequence"/>
</dbReference>
<evidence type="ECO:0000256" key="8">
    <source>
        <dbReference type="ARBA" id="ARBA00022989"/>
    </source>
</evidence>
<feature type="compositionally biased region" description="Basic and acidic residues" evidence="10">
    <location>
        <begin position="97"/>
        <end position="133"/>
    </location>
</feature>
<protein>
    <recommendedName>
        <fullName evidence="12">TonB C-terminal domain-containing protein</fullName>
    </recommendedName>
</protein>
<dbReference type="InterPro" id="IPR006260">
    <property type="entry name" value="TonB/TolA_C"/>
</dbReference>
<keyword evidence="5" id="KW-0997">Cell inner membrane</keyword>
<evidence type="ECO:0000256" key="3">
    <source>
        <dbReference type="ARBA" id="ARBA00022448"/>
    </source>
</evidence>
<keyword evidence="6 11" id="KW-0812">Transmembrane</keyword>
<gene>
    <name evidence="13" type="ORF">NBG4_550007</name>
</gene>
<evidence type="ECO:0000256" key="2">
    <source>
        <dbReference type="ARBA" id="ARBA00006555"/>
    </source>
</evidence>
<evidence type="ECO:0000256" key="7">
    <source>
        <dbReference type="ARBA" id="ARBA00022927"/>
    </source>
</evidence>
<comment type="subcellular location">
    <subcellularLocation>
        <location evidence="1">Cell inner membrane</location>
        <topology evidence="1">Single-pass membrane protein</topology>
        <orientation evidence="1">Periplasmic side</orientation>
    </subcellularLocation>
</comment>
<dbReference type="AlphaFoldDB" id="A0A2U3QJ63"/>
<feature type="transmembrane region" description="Helical" evidence="11">
    <location>
        <begin position="6"/>
        <end position="24"/>
    </location>
</feature>
<evidence type="ECO:0000259" key="12">
    <source>
        <dbReference type="PROSITE" id="PS52015"/>
    </source>
</evidence>
<dbReference type="SUPFAM" id="SSF74653">
    <property type="entry name" value="TolA/TonB C-terminal domain"/>
    <property type="match status" value="1"/>
</dbReference>
<dbReference type="GO" id="GO:0098797">
    <property type="term" value="C:plasma membrane protein complex"/>
    <property type="evidence" value="ECO:0007669"/>
    <property type="project" value="TreeGrafter"/>
</dbReference>
<keyword evidence="14" id="KW-1185">Reference proteome</keyword>
<keyword evidence="4" id="KW-1003">Cell membrane</keyword>
<dbReference type="NCBIfam" id="TIGR01352">
    <property type="entry name" value="tonB_Cterm"/>
    <property type="match status" value="1"/>
</dbReference>
<dbReference type="PANTHER" id="PTHR33446:SF2">
    <property type="entry name" value="PROTEIN TONB"/>
    <property type="match status" value="1"/>
</dbReference>
<feature type="domain" description="TonB C-terminal" evidence="12">
    <location>
        <begin position="184"/>
        <end position="280"/>
    </location>
</feature>
<evidence type="ECO:0000256" key="6">
    <source>
        <dbReference type="ARBA" id="ARBA00022692"/>
    </source>
</evidence>
<dbReference type="InterPro" id="IPR037682">
    <property type="entry name" value="TonB_C"/>
</dbReference>
<comment type="similarity">
    <text evidence="2">Belongs to the TonB family.</text>
</comment>
<feature type="compositionally biased region" description="Pro residues" evidence="10">
    <location>
        <begin position="51"/>
        <end position="63"/>
    </location>
</feature>
<keyword evidence="8 11" id="KW-1133">Transmembrane helix</keyword>
<proteinExistence type="inferred from homology"/>
<dbReference type="Pfam" id="PF03544">
    <property type="entry name" value="TonB_C"/>
    <property type="match status" value="1"/>
</dbReference>
<dbReference type="GO" id="GO:0015031">
    <property type="term" value="P:protein transport"/>
    <property type="evidence" value="ECO:0007669"/>
    <property type="project" value="UniProtKB-KW"/>
</dbReference>
<sequence length="280" mass="31130">MTIKKFLFFSVAFHIVLFSVMYLVPEPKIKKAREFVTSLVSPQELRRPETPIKPVPRPLPGTAPKPKVSPQSRPAPFARTTPGRQPSPLEQPVVPGEGKEGGKPLPEGKRPEGGEVGKSGDSRGAGELRDKRAPVTPGQPGFSVARSFKEITESMGEKNSGGHNKNGKKDNTITFDTEDYRYAGYMRQLRQKIESIWVYPPEAAAKGIYGDLKIQFTIKKDGRLGAIELVRTSGYKMLDDAAMKALKDGEPYWPLPDSWGRDSYTILGHFVYVYGGYYIR</sequence>
<dbReference type="PROSITE" id="PS52015">
    <property type="entry name" value="TONB_CTD"/>
    <property type="match status" value="1"/>
</dbReference>
<evidence type="ECO:0000313" key="13">
    <source>
        <dbReference type="EMBL" id="SPQ01446.1"/>
    </source>
</evidence>